<dbReference type="GO" id="GO:0016020">
    <property type="term" value="C:membrane"/>
    <property type="evidence" value="ECO:0007669"/>
    <property type="project" value="UniProtKB-SubCell"/>
</dbReference>
<dbReference type="InterPro" id="IPR000276">
    <property type="entry name" value="GPCR_Rhodpsn"/>
</dbReference>
<name>A0A2G8K4F1_STIJA</name>
<protein>
    <submittedName>
        <fullName evidence="6">Uncharacterized protein</fullName>
    </submittedName>
</protein>
<evidence type="ECO:0000313" key="7">
    <source>
        <dbReference type="Proteomes" id="UP000230750"/>
    </source>
</evidence>
<feature type="transmembrane region" description="Helical" evidence="5">
    <location>
        <begin position="78"/>
        <end position="99"/>
    </location>
</feature>
<comment type="caution">
    <text evidence="6">The sequence shown here is derived from an EMBL/GenBank/DDBJ whole genome shotgun (WGS) entry which is preliminary data.</text>
</comment>
<feature type="transmembrane region" description="Helical" evidence="5">
    <location>
        <begin position="152"/>
        <end position="172"/>
    </location>
</feature>
<feature type="transmembrane region" description="Helical" evidence="5">
    <location>
        <begin position="120"/>
        <end position="140"/>
    </location>
</feature>
<organism evidence="6 7">
    <name type="scientific">Stichopus japonicus</name>
    <name type="common">Sea cucumber</name>
    <dbReference type="NCBI Taxonomy" id="307972"/>
    <lineage>
        <taxon>Eukaryota</taxon>
        <taxon>Metazoa</taxon>
        <taxon>Echinodermata</taxon>
        <taxon>Eleutherozoa</taxon>
        <taxon>Echinozoa</taxon>
        <taxon>Holothuroidea</taxon>
        <taxon>Aspidochirotacea</taxon>
        <taxon>Aspidochirotida</taxon>
        <taxon>Stichopodidae</taxon>
        <taxon>Apostichopus</taxon>
    </lineage>
</organism>
<keyword evidence="2 5" id="KW-0812">Transmembrane</keyword>
<dbReference type="Gene3D" id="1.20.1070.10">
    <property type="entry name" value="Rhodopsin 7-helix transmembrane proteins"/>
    <property type="match status" value="1"/>
</dbReference>
<dbReference type="PROSITE" id="PS00237">
    <property type="entry name" value="G_PROTEIN_RECEP_F1_1"/>
    <property type="match status" value="1"/>
</dbReference>
<dbReference type="GO" id="GO:0004930">
    <property type="term" value="F:G protein-coupled receptor activity"/>
    <property type="evidence" value="ECO:0007669"/>
    <property type="project" value="InterPro"/>
</dbReference>
<evidence type="ECO:0000256" key="1">
    <source>
        <dbReference type="ARBA" id="ARBA00004370"/>
    </source>
</evidence>
<keyword evidence="3 5" id="KW-1133">Transmembrane helix</keyword>
<evidence type="ECO:0000256" key="3">
    <source>
        <dbReference type="ARBA" id="ARBA00022989"/>
    </source>
</evidence>
<evidence type="ECO:0000256" key="4">
    <source>
        <dbReference type="ARBA" id="ARBA00023136"/>
    </source>
</evidence>
<gene>
    <name evidence="6" type="ORF">BSL78_20264</name>
</gene>
<comment type="subcellular location">
    <subcellularLocation>
        <location evidence="1">Membrane</location>
    </subcellularLocation>
</comment>
<dbReference type="EMBL" id="MRZV01000896">
    <property type="protein sequence ID" value="PIK42878.1"/>
    <property type="molecule type" value="Genomic_DNA"/>
</dbReference>
<accession>A0A2G8K4F1</accession>
<keyword evidence="4 5" id="KW-0472">Membrane</keyword>
<evidence type="ECO:0000256" key="5">
    <source>
        <dbReference type="SAM" id="Phobius"/>
    </source>
</evidence>
<dbReference type="OrthoDB" id="10063122at2759"/>
<feature type="transmembrane region" description="Helical" evidence="5">
    <location>
        <begin position="38"/>
        <end position="63"/>
    </location>
</feature>
<dbReference type="Proteomes" id="UP000230750">
    <property type="component" value="Unassembled WGS sequence"/>
</dbReference>
<evidence type="ECO:0000313" key="6">
    <source>
        <dbReference type="EMBL" id="PIK42878.1"/>
    </source>
</evidence>
<keyword evidence="7" id="KW-1185">Reference proteome</keyword>
<dbReference type="SUPFAM" id="SSF81321">
    <property type="entry name" value="Family A G protein-coupled receptor-like"/>
    <property type="match status" value="1"/>
</dbReference>
<proteinExistence type="predicted"/>
<evidence type="ECO:0000256" key="2">
    <source>
        <dbReference type="ARBA" id="ARBA00022692"/>
    </source>
</evidence>
<sequence>MGGYPVRRRVTAHAYRSLLHRSILQYCRSAVTDQITKFFVKLSLCSASSLTISDGIYSVAVLIETHLYYRDVDSISNVYGAVVLASNLLSFFAIIGVGFDRYLALCGIPLKYKLVITTRRYGMIILAMVISSSLYSFVFTRFGTQTGPEVPIRMFIVLTICIATSSLTYVAIGASLLRTFNKTTLGAR</sequence>
<dbReference type="AlphaFoldDB" id="A0A2G8K4F1"/>
<reference evidence="6 7" key="1">
    <citation type="journal article" date="2017" name="PLoS Biol.">
        <title>The sea cucumber genome provides insights into morphological evolution and visceral regeneration.</title>
        <authorList>
            <person name="Zhang X."/>
            <person name="Sun L."/>
            <person name="Yuan J."/>
            <person name="Sun Y."/>
            <person name="Gao Y."/>
            <person name="Zhang L."/>
            <person name="Li S."/>
            <person name="Dai H."/>
            <person name="Hamel J.F."/>
            <person name="Liu C."/>
            <person name="Yu Y."/>
            <person name="Liu S."/>
            <person name="Lin W."/>
            <person name="Guo K."/>
            <person name="Jin S."/>
            <person name="Xu P."/>
            <person name="Storey K.B."/>
            <person name="Huan P."/>
            <person name="Zhang T."/>
            <person name="Zhou Y."/>
            <person name="Zhang J."/>
            <person name="Lin C."/>
            <person name="Li X."/>
            <person name="Xing L."/>
            <person name="Huo D."/>
            <person name="Sun M."/>
            <person name="Wang L."/>
            <person name="Mercier A."/>
            <person name="Li F."/>
            <person name="Yang H."/>
            <person name="Xiang J."/>
        </authorList>
    </citation>
    <scope>NUCLEOTIDE SEQUENCE [LARGE SCALE GENOMIC DNA]</scope>
    <source>
        <strain evidence="6">Shaxun</strain>
        <tissue evidence="6">Muscle</tissue>
    </source>
</reference>